<accession>A0ABU0W6Z2</accession>
<dbReference type="InterPro" id="IPR003595">
    <property type="entry name" value="Tyr_Pase_cat"/>
</dbReference>
<feature type="domain" description="Tyrosine specific protein phosphatases" evidence="2">
    <location>
        <begin position="92"/>
        <end position="163"/>
    </location>
</feature>
<dbReference type="InterPro" id="IPR016130">
    <property type="entry name" value="Tyr_Pase_AS"/>
</dbReference>
<dbReference type="InterPro" id="IPR050561">
    <property type="entry name" value="PTP"/>
</dbReference>
<evidence type="ECO:0000256" key="1">
    <source>
        <dbReference type="ARBA" id="ARBA00022801"/>
    </source>
</evidence>
<proteinExistence type="predicted"/>
<dbReference type="InterPro" id="IPR029021">
    <property type="entry name" value="Prot-tyrosine_phosphatase-like"/>
</dbReference>
<dbReference type="RefSeq" id="WP_306727721.1">
    <property type="nucleotide sequence ID" value="NZ_JAVDDT010000002.1"/>
</dbReference>
<dbReference type="PROSITE" id="PS50056">
    <property type="entry name" value="TYR_PHOSPHATASE_2"/>
    <property type="match status" value="1"/>
</dbReference>
<evidence type="ECO:0000259" key="2">
    <source>
        <dbReference type="PROSITE" id="PS50056"/>
    </source>
</evidence>
<name>A0ABU0W6Z2_9GAMM</name>
<protein>
    <submittedName>
        <fullName evidence="3">Dual specificity protein phosphatase family protein</fullName>
    </submittedName>
</protein>
<dbReference type="SUPFAM" id="SSF52799">
    <property type="entry name" value="(Phosphotyrosine protein) phosphatases II"/>
    <property type="match status" value="1"/>
</dbReference>
<dbReference type="EMBL" id="JAVDDT010000002">
    <property type="protein sequence ID" value="MDQ2069235.1"/>
    <property type="molecule type" value="Genomic_DNA"/>
</dbReference>
<keyword evidence="4" id="KW-1185">Reference proteome</keyword>
<comment type="caution">
    <text evidence="3">The sequence shown here is derived from an EMBL/GenBank/DDBJ whole genome shotgun (WGS) entry which is preliminary data.</text>
</comment>
<dbReference type="PRINTS" id="PR00700">
    <property type="entry name" value="PRTYPHPHTASE"/>
</dbReference>
<organism evidence="3 4">
    <name type="scientific">Natronospira bacteriovora</name>
    <dbReference type="NCBI Taxonomy" id="3069753"/>
    <lineage>
        <taxon>Bacteria</taxon>
        <taxon>Pseudomonadati</taxon>
        <taxon>Pseudomonadota</taxon>
        <taxon>Gammaproteobacteria</taxon>
        <taxon>Natronospirales</taxon>
        <taxon>Natronospiraceae</taxon>
        <taxon>Natronospira</taxon>
    </lineage>
</organism>
<dbReference type="Pfam" id="PF22785">
    <property type="entry name" value="Tc-R-P"/>
    <property type="match status" value="1"/>
</dbReference>
<gene>
    <name evidence="3" type="ORF">RBH19_05075</name>
</gene>
<dbReference type="InterPro" id="IPR020422">
    <property type="entry name" value="TYR_PHOSPHATASE_DUAL_dom"/>
</dbReference>
<dbReference type="PANTHER" id="PTHR23339">
    <property type="entry name" value="TYROSINE SPECIFIC PROTEIN PHOSPHATASE AND DUAL SPECIFICITY PROTEIN PHOSPHATASE"/>
    <property type="match status" value="1"/>
</dbReference>
<dbReference type="SMART" id="SM00404">
    <property type="entry name" value="PTPc_motif"/>
    <property type="match status" value="1"/>
</dbReference>
<dbReference type="InterPro" id="IPR000387">
    <property type="entry name" value="Tyr_Pase_dom"/>
</dbReference>
<dbReference type="PROSITE" id="PS00383">
    <property type="entry name" value="TYR_PHOSPHATASE_1"/>
    <property type="match status" value="1"/>
</dbReference>
<evidence type="ECO:0000313" key="4">
    <source>
        <dbReference type="Proteomes" id="UP001239019"/>
    </source>
</evidence>
<dbReference type="SMART" id="SM00195">
    <property type="entry name" value="DSPc"/>
    <property type="match status" value="1"/>
</dbReference>
<dbReference type="Proteomes" id="UP001239019">
    <property type="component" value="Unassembled WGS sequence"/>
</dbReference>
<dbReference type="Gene3D" id="3.90.190.10">
    <property type="entry name" value="Protein tyrosine phosphatase superfamily"/>
    <property type="match status" value="1"/>
</dbReference>
<reference evidence="3 4" key="1">
    <citation type="submission" date="2023-08" db="EMBL/GenBank/DDBJ databases">
        <title>Whole-genome sequencing of halo(alkali)philic microorganisms from hypersaline lakes.</title>
        <authorList>
            <person name="Sorokin D.Y."/>
            <person name="Abbas B."/>
            <person name="Merkel A.Y."/>
        </authorList>
    </citation>
    <scope>NUCLEOTIDE SEQUENCE [LARGE SCALE GENOMIC DNA]</scope>
    <source>
        <strain evidence="3 4">AB-CW4</strain>
    </source>
</reference>
<keyword evidence="1" id="KW-0378">Hydrolase</keyword>
<sequence>MITIDSLPLPGMPGVLGLSRCPGTRPGNPLRRHAQLEEELRSIAEWGALGVLTLNEASELRWLGLEGLGPAVERAGMQWWHCPIGDFQAPGQAFEQAWRQSEPEVTYILGSGGRILVHCLAGLGRTGTVAGRLLMEQGLSAAAAIARVRQARPGAIQSDAQRRYLELQVWSEAGRR</sequence>
<evidence type="ECO:0000313" key="3">
    <source>
        <dbReference type="EMBL" id="MDQ2069235.1"/>
    </source>
</evidence>
<dbReference type="InterPro" id="IPR000242">
    <property type="entry name" value="PTP_cat"/>
</dbReference>